<dbReference type="Gene3D" id="3.30.1360.40">
    <property type="match status" value="1"/>
</dbReference>
<evidence type="ECO:0000256" key="5">
    <source>
        <dbReference type="ARBA" id="ARBA00025050"/>
    </source>
</evidence>
<dbReference type="EMBL" id="JAYGII010000001">
    <property type="protein sequence ID" value="MEA5444390.1"/>
    <property type="molecule type" value="Genomic_DNA"/>
</dbReference>
<dbReference type="PANTHER" id="PTHR20982:SF3">
    <property type="entry name" value="MITOCHONDRIAL RIBOSOME RECYCLING FACTOR PSEUDO 1"/>
    <property type="match status" value="1"/>
</dbReference>
<comment type="similarity">
    <text evidence="2 6">Belongs to the RRF family.</text>
</comment>
<name>A0AAP6MKL0_9GAMM</name>
<dbReference type="InterPro" id="IPR023584">
    <property type="entry name" value="Ribosome_recyc_fac_dom"/>
</dbReference>
<dbReference type="GO" id="GO:0043023">
    <property type="term" value="F:ribosomal large subunit binding"/>
    <property type="evidence" value="ECO:0007669"/>
    <property type="project" value="TreeGrafter"/>
</dbReference>
<comment type="function">
    <text evidence="5 6">Responsible for the release of ribosomes from messenger RNA at the termination of protein biosynthesis. May increase the efficiency of translation by recycling ribosomes from one round of translation to another.</text>
</comment>
<gene>
    <name evidence="6 10" type="primary">frr</name>
    <name evidence="10" type="ORF">VCB98_00975</name>
</gene>
<keyword evidence="7" id="KW-0175">Coiled coil</keyword>
<keyword evidence="3 6" id="KW-0963">Cytoplasm</keyword>
<comment type="caution">
    <text evidence="10">The sequence shown here is derived from an EMBL/GenBank/DDBJ whole genome shotgun (WGS) entry which is preliminary data.</text>
</comment>
<keyword evidence="4 6" id="KW-0648">Protein biosynthesis</keyword>
<feature type="region of interest" description="Disordered" evidence="8">
    <location>
        <begin position="1"/>
        <end position="28"/>
    </location>
</feature>
<evidence type="ECO:0000313" key="11">
    <source>
        <dbReference type="Proteomes" id="UP001302316"/>
    </source>
</evidence>
<feature type="coiled-coil region" evidence="7">
    <location>
        <begin position="114"/>
        <end position="166"/>
    </location>
</feature>
<comment type="subcellular location">
    <subcellularLocation>
        <location evidence="1 6">Cytoplasm</location>
    </subcellularLocation>
</comment>
<dbReference type="InterPro" id="IPR002661">
    <property type="entry name" value="Ribosome_recyc_fac"/>
</dbReference>
<evidence type="ECO:0000256" key="1">
    <source>
        <dbReference type="ARBA" id="ARBA00004496"/>
    </source>
</evidence>
<dbReference type="InterPro" id="IPR036191">
    <property type="entry name" value="RRF_sf"/>
</dbReference>
<proteinExistence type="inferred from homology"/>
<evidence type="ECO:0000256" key="4">
    <source>
        <dbReference type="ARBA" id="ARBA00022917"/>
    </source>
</evidence>
<evidence type="ECO:0000256" key="2">
    <source>
        <dbReference type="ARBA" id="ARBA00005912"/>
    </source>
</evidence>
<dbReference type="FunFam" id="3.30.1360.40:FF:000001">
    <property type="entry name" value="Ribosome-recycling factor"/>
    <property type="match status" value="1"/>
</dbReference>
<dbReference type="GO" id="GO:0002184">
    <property type="term" value="P:cytoplasmic translational termination"/>
    <property type="evidence" value="ECO:0007669"/>
    <property type="project" value="TreeGrafter"/>
</dbReference>
<reference evidence="10 11" key="1">
    <citation type="submission" date="2023-12" db="EMBL/GenBank/DDBJ databases">
        <title>Whole-genome sequencing of halo(alkali)philic microorganisms from hypersaline lakes.</title>
        <authorList>
            <person name="Sorokin D.Y."/>
            <person name="Merkel A.Y."/>
            <person name="Messina E."/>
            <person name="Yakimov M."/>
        </authorList>
    </citation>
    <scope>NUCLEOTIDE SEQUENCE [LARGE SCALE GENOMIC DNA]</scope>
    <source>
        <strain evidence="10 11">AB-CW1</strain>
    </source>
</reference>
<dbReference type="Proteomes" id="UP001302316">
    <property type="component" value="Unassembled WGS sequence"/>
</dbReference>
<dbReference type="HAMAP" id="MF_00040">
    <property type="entry name" value="RRF"/>
    <property type="match status" value="1"/>
</dbReference>
<organism evidence="10 11">
    <name type="scientific">Natronospira elongata</name>
    <dbReference type="NCBI Taxonomy" id="3110268"/>
    <lineage>
        <taxon>Bacteria</taxon>
        <taxon>Pseudomonadati</taxon>
        <taxon>Pseudomonadota</taxon>
        <taxon>Gammaproteobacteria</taxon>
        <taxon>Natronospirales</taxon>
        <taxon>Natronospiraceae</taxon>
        <taxon>Natronospira</taxon>
    </lineage>
</organism>
<evidence type="ECO:0000256" key="8">
    <source>
        <dbReference type="SAM" id="MobiDB-lite"/>
    </source>
</evidence>
<sequence>MIEDLKKDASERMKKSVSSLREELSRMRTGRANTSLLEPIKVDYYGAPTPINQVANVAVEDARTLAVTPWEKDMVPKVEKAIMSANLGLSPVTAGSVIRVPLPPLTEERRRDMIRLAKGEAENARVAIRNIRRDILSDVKELLKEKEITEDDDRKAQEEIQKVTDKFVGEVDAVVAEKEKELLEV</sequence>
<dbReference type="SUPFAM" id="SSF55194">
    <property type="entry name" value="Ribosome recycling factor, RRF"/>
    <property type="match status" value="1"/>
</dbReference>
<evidence type="ECO:0000256" key="6">
    <source>
        <dbReference type="HAMAP-Rule" id="MF_00040"/>
    </source>
</evidence>
<evidence type="ECO:0000256" key="7">
    <source>
        <dbReference type="SAM" id="Coils"/>
    </source>
</evidence>
<evidence type="ECO:0000256" key="3">
    <source>
        <dbReference type="ARBA" id="ARBA00022490"/>
    </source>
</evidence>
<protein>
    <recommendedName>
        <fullName evidence="6">Ribosome-recycling factor</fullName>
        <shortName evidence="6">RRF</shortName>
    </recommendedName>
    <alternativeName>
        <fullName evidence="6">Ribosome-releasing factor</fullName>
    </alternativeName>
</protein>
<dbReference type="AlphaFoldDB" id="A0AAP6MKL0"/>
<evidence type="ECO:0000259" key="9">
    <source>
        <dbReference type="Pfam" id="PF01765"/>
    </source>
</evidence>
<dbReference type="NCBIfam" id="TIGR00496">
    <property type="entry name" value="frr"/>
    <property type="match status" value="1"/>
</dbReference>
<dbReference type="GO" id="GO:0005829">
    <property type="term" value="C:cytosol"/>
    <property type="evidence" value="ECO:0007669"/>
    <property type="project" value="GOC"/>
</dbReference>
<dbReference type="FunFam" id="1.10.132.20:FF:000001">
    <property type="entry name" value="Ribosome-recycling factor"/>
    <property type="match status" value="1"/>
</dbReference>
<dbReference type="CDD" id="cd00520">
    <property type="entry name" value="RRF"/>
    <property type="match status" value="1"/>
</dbReference>
<feature type="compositionally biased region" description="Basic and acidic residues" evidence="8">
    <location>
        <begin position="1"/>
        <end position="26"/>
    </location>
</feature>
<feature type="domain" description="Ribosome recycling factor" evidence="9">
    <location>
        <begin position="20"/>
        <end position="183"/>
    </location>
</feature>
<dbReference type="Gene3D" id="1.10.132.20">
    <property type="entry name" value="Ribosome-recycling factor"/>
    <property type="match status" value="1"/>
</dbReference>
<dbReference type="Pfam" id="PF01765">
    <property type="entry name" value="RRF"/>
    <property type="match status" value="1"/>
</dbReference>
<dbReference type="PANTHER" id="PTHR20982">
    <property type="entry name" value="RIBOSOME RECYCLING FACTOR"/>
    <property type="match status" value="1"/>
</dbReference>
<accession>A0AAP6MKL0</accession>
<keyword evidence="11" id="KW-1185">Reference proteome</keyword>
<evidence type="ECO:0000313" key="10">
    <source>
        <dbReference type="EMBL" id="MEA5444390.1"/>
    </source>
</evidence>